<dbReference type="RefSeq" id="WP_091171848.1">
    <property type="nucleotide sequence ID" value="NZ_FNCG01000012.1"/>
</dbReference>
<dbReference type="AlphaFoldDB" id="A0A1G8F3N9"/>
<dbReference type="Pfam" id="PF18845">
    <property type="entry name" value="baeRF_family3"/>
    <property type="match status" value="1"/>
</dbReference>
<reference evidence="2" key="1">
    <citation type="submission" date="2016-10" db="EMBL/GenBank/DDBJ databases">
        <authorList>
            <person name="Varghese N."/>
            <person name="Submissions S."/>
        </authorList>
    </citation>
    <scope>NUCLEOTIDE SEQUENCE [LARGE SCALE GENOMIC DNA]</scope>
    <source>
        <strain evidence="2">Gh-67</strain>
    </source>
</reference>
<dbReference type="InterPro" id="IPR041289">
    <property type="entry name" value="Bact_RF_family3"/>
</dbReference>
<evidence type="ECO:0000313" key="1">
    <source>
        <dbReference type="EMBL" id="SDH76744.1"/>
    </source>
</evidence>
<dbReference type="STRING" id="551996.SAMN05192573_112144"/>
<keyword evidence="2" id="KW-1185">Reference proteome</keyword>
<name>A0A1G8F3N9_9SPHI</name>
<gene>
    <name evidence="1" type="ORF">SAMN05192573_112144</name>
</gene>
<sequence length="367" mass="40844">MKTQLSPDIIEVLNALHYRPALSLILPMDAQVSLKAEIAHKLKIAADNAARELRRDYPEEQCALLTKKLQSLLEGLILPADKKGIAIYVSPVFEKVLYTDCSVTEKLVIDESFEIRDLLYDAKQHHKVLLLVLSGQETKIFLGDRGTLQPLPSNIPRSIYDYVPDGPERVGNFSDVSEHKQVVVDNFLRHIDEELGNLIHEYSLPVLLLGAERILGHFGKISKHTSAIIGQEAGNYEHATLTELQEVIAPCLASLQKQRECELLVRLDEAAGRQRLAKGVYDVWRAAAEGKGQLLVVERNYSFPAMHSAEPGMIEALTEPYDHFSYIRDAVDDALEKVLKGGGDAEFVADGVLGDFGHVVLVKYYAP</sequence>
<accession>A0A1G8F3N9</accession>
<dbReference type="EMBL" id="FNCG01000012">
    <property type="protein sequence ID" value="SDH76744.1"/>
    <property type="molecule type" value="Genomic_DNA"/>
</dbReference>
<organism evidence="1 2">
    <name type="scientific">Mucilaginibacter gossypii</name>
    <dbReference type="NCBI Taxonomy" id="551996"/>
    <lineage>
        <taxon>Bacteria</taxon>
        <taxon>Pseudomonadati</taxon>
        <taxon>Bacteroidota</taxon>
        <taxon>Sphingobacteriia</taxon>
        <taxon>Sphingobacteriales</taxon>
        <taxon>Sphingobacteriaceae</taxon>
        <taxon>Mucilaginibacter</taxon>
    </lineage>
</organism>
<protein>
    <submittedName>
        <fullName evidence="1">Uncharacterized protein</fullName>
    </submittedName>
</protein>
<dbReference type="Proteomes" id="UP000199705">
    <property type="component" value="Unassembled WGS sequence"/>
</dbReference>
<proteinExistence type="predicted"/>
<evidence type="ECO:0000313" key="2">
    <source>
        <dbReference type="Proteomes" id="UP000199705"/>
    </source>
</evidence>